<protein>
    <submittedName>
        <fullName evidence="2 4">Uncharacterized protein</fullName>
    </submittedName>
</protein>
<dbReference type="AlphaFoldDB" id="A0A0R3TG78"/>
<dbReference type="WBParaSite" id="HNAJ_0000606901-mRNA-1">
    <property type="protein sequence ID" value="HNAJ_0000606901-mRNA-1"/>
    <property type="gene ID" value="HNAJ_0000606901"/>
</dbReference>
<feature type="compositionally biased region" description="Polar residues" evidence="1">
    <location>
        <begin position="103"/>
        <end position="124"/>
    </location>
</feature>
<sequence length="131" mass="13715">MAKAICNLSTTTNALQQPHLLPHQAREAAARSAALHSTTPTTAQDVLPHTSNSSLLSTSSLNHQHLRSITNSSPPGGCLSSGNHQHQQQLSSSPSASIRSPSTANPSTLLSSNPPTLTHVTTPLNAFIHHP</sequence>
<keyword evidence="3" id="KW-1185">Reference proteome</keyword>
<evidence type="ECO:0000313" key="3">
    <source>
        <dbReference type="Proteomes" id="UP000278807"/>
    </source>
</evidence>
<reference evidence="4" key="1">
    <citation type="submission" date="2017-02" db="UniProtKB">
        <authorList>
            <consortium name="WormBaseParasite"/>
        </authorList>
    </citation>
    <scope>IDENTIFICATION</scope>
</reference>
<feature type="compositionally biased region" description="Low complexity" evidence="1">
    <location>
        <begin position="80"/>
        <end position="102"/>
    </location>
</feature>
<evidence type="ECO:0000313" key="4">
    <source>
        <dbReference type="WBParaSite" id="HNAJ_0000606901-mRNA-1"/>
    </source>
</evidence>
<name>A0A0R3TG78_RODNA</name>
<accession>A0A0R3TG78</accession>
<reference evidence="2 3" key="2">
    <citation type="submission" date="2018-11" db="EMBL/GenBank/DDBJ databases">
        <authorList>
            <consortium name="Pathogen Informatics"/>
        </authorList>
    </citation>
    <scope>NUCLEOTIDE SEQUENCE [LARGE SCALE GENOMIC DNA]</scope>
</reference>
<organism evidence="4">
    <name type="scientific">Rodentolepis nana</name>
    <name type="common">Dwarf tapeworm</name>
    <name type="synonym">Hymenolepis nana</name>
    <dbReference type="NCBI Taxonomy" id="102285"/>
    <lineage>
        <taxon>Eukaryota</taxon>
        <taxon>Metazoa</taxon>
        <taxon>Spiralia</taxon>
        <taxon>Lophotrochozoa</taxon>
        <taxon>Platyhelminthes</taxon>
        <taxon>Cestoda</taxon>
        <taxon>Eucestoda</taxon>
        <taxon>Cyclophyllidea</taxon>
        <taxon>Hymenolepididae</taxon>
        <taxon>Rodentolepis</taxon>
    </lineage>
</organism>
<feature type="compositionally biased region" description="Polar residues" evidence="1">
    <location>
        <begin position="35"/>
        <end position="44"/>
    </location>
</feature>
<evidence type="ECO:0000313" key="2">
    <source>
        <dbReference type="EMBL" id="VDO01924.1"/>
    </source>
</evidence>
<proteinExistence type="predicted"/>
<gene>
    <name evidence="2" type="ORF">HNAJ_LOCUS6064</name>
</gene>
<dbReference type="EMBL" id="UZAE01005967">
    <property type="protein sequence ID" value="VDO01924.1"/>
    <property type="molecule type" value="Genomic_DNA"/>
</dbReference>
<feature type="compositionally biased region" description="Low complexity" evidence="1">
    <location>
        <begin position="50"/>
        <end position="62"/>
    </location>
</feature>
<dbReference type="Proteomes" id="UP000278807">
    <property type="component" value="Unassembled WGS sequence"/>
</dbReference>
<feature type="region of interest" description="Disordered" evidence="1">
    <location>
        <begin position="23"/>
        <end position="131"/>
    </location>
</feature>
<evidence type="ECO:0000256" key="1">
    <source>
        <dbReference type="SAM" id="MobiDB-lite"/>
    </source>
</evidence>